<evidence type="ECO:0000313" key="1">
    <source>
        <dbReference type="Ensembl" id="ENSSSCP00015022313.1"/>
    </source>
</evidence>
<dbReference type="PANTHER" id="PTHR19446">
    <property type="entry name" value="REVERSE TRANSCRIPTASES"/>
    <property type="match status" value="1"/>
</dbReference>
<organism evidence="1 2">
    <name type="scientific">Sus scrofa</name>
    <name type="common">Pig</name>
    <dbReference type="NCBI Taxonomy" id="9823"/>
    <lineage>
        <taxon>Eukaryota</taxon>
        <taxon>Metazoa</taxon>
        <taxon>Chordata</taxon>
        <taxon>Craniata</taxon>
        <taxon>Vertebrata</taxon>
        <taxon>Euteleostomi</taxon>
        <taxon>Mammalia</taxon>
        <taxon>Eutheria</taxon>
        <taxon>Laurasiatheria</taxon>
        <taxon>Artiodactyla</taxon>
        <taxon>Suina</taxon>
        <taxon>Suidae</taxon>
        <taxon>Sus</taxon>
    </lineage>
</organism>
<name>A0A8D0NV10_PIG</name>
<dbReference type="Proteomes" id="UP000694726">
    <property type="component" value="Unplaced"/>
</dbReference>
<dbReference type="AlphaFoldDB" id="A0A8D0NV10"/>
<dbReference type="Ensembl" id="ENSSSCT00015055538.1">
    <property type="protein sequence ID" value="ENSSSCP00015022313.1"/>
    <property type="gene ID" value="ENSSSCG00015041663.1"/>
</dbReference>
<sequence>MEQKREPRNKPRHLWSINLRQRRQEHKMGQRVYSLWCWETWTATCKSMKLEHTLTPRTKINSKWLKDLNVRQDTIKLLEENIGKTFSDVNLTNIFSGQSPKVTEIKAKINQWNLITLTRFCTAKETIKQTKRQLTEWEKILLNDATDKGLISKIYKQLIQLNSRKANRPLEKWAKDLNRHFSKKDIHIANKHMKKCSTSLILREMYIKTTMRYHLTPVRMAIIISPQITKAGGSVGKREASGTVGGNVSWYSHCGKQYGGTLENYT</sequence>
<accession>A0A8D0NV10</accession>
<proteinExistence type="predicted"/>
<reference evidence="1" key="1">
    <citation type="submission" date="2025-08" db="UniProtKB">
        <authorList>
            <consortium name="Ensembl"/>
        </authorList>
    </citation>
    <scope>IDENTIFICATION</scope>
</reference>
<protein>
    <submittedName>
        <fullName evidence="1">Uncharacterized protein</fullName>
    </submittedName>
</protein>
<evidence type="ECO:0000313" key="2">
    <source>
        <dbReference type="Proteomes" id="UP000694726"/>
    </source>
</evidence>